<reference evidence="1" key="1">
    <citation type="submission" date="2020-08" db="EMBL/GenBank/DDBJ databases">
        <title>Genome public.</title>
        <authorList>
            <person name="Liu C."/>
            <person name="Sun Q."/>
        </authorList>
    </citation>
    <scope>NUCLEOTIDE SEQUENCE</scope>
    <source>
        <strain evidence="1">NSJ-54</strain>
    </source>
</reference>
<sequence>MLNAFLSGELSSLLEAVKKDDTLDLELRGDSVNIYYRGGSIFKIEEINNSFSISFDTNYCTEDSASLSRNPSPAEAVSNLPFYKQAMDWWFHKHPKYEREFQQVIARENNNHGKISNGTDYYIADIEFADGSARFDMVALKWLSNGAVRKDTSRISLALIEVKYGDGALKGTAGIEKHLEDFQAFLSDREKVSDFCRDMSLVFSQKCRLGLVDGLNERQYDVKISSLDPEVIFLFANHDPESKILPALLKEVEPDKYPFPILVANASYMGYGLYAEQMKQIKGK</sequence>
<accession>A0A926ECM9</accession>
<gene>
    <name evidence="1" type="ORF">H8709_02955</name>
</gene>
<dbReference type="AlphaFoldDB" id="A0A926ECM9"/>
<keyword evidence="2" id="KW-1185">Reference proteome</keyword>
<dbReference type="Proteomes" id="UP000660861">
    <property type="component" value="Unassembled WGS sequence"/>
</dbReference>
<proteinExistence type="predicted"/>
<protein>
    <submittedName>
        <fullName evidence="1">Uncharacterized protein</fullName>
    </submittedName>
</protein>
<dbReference type="EMBL" id="JACRTC010000001">
    <property type="protein sequence ID" value="MBC8569784.1"/>
    <property type="molecule type" value="Genomic_DNA"/>
</dbReference>
<evidence type="ECO:0000313" key="2">
    <source>
        <dbReference type="Proteomes" id="UP000660861"/>
    </source>
</evidence>
<organism evidence="1 2">
    <name type="scientific">Zongyangia hominis</name>
    <dbReference type="NCBI Taxonomy" id="2763677"/>
    <lineage>
        <taxon>Bacteria</taxon>
        <taxon>Bacillati</taxon>
        <taxon>Bacillota</taxon>
        <taxon>Clostridia</taxon>
        <taxon>Eubacteriales</taxon>
        <taxon>Oscillospiraceae</taxon>
        <taxon>Zongyangia</taxon>
    </lineage>
</organism>
<evidence type="ECO:0000313" key="1">
    <source>
        <dbReference type="EMBL" id="MBC8569784.1"/>
    </source>
</evidence>
<name>A0A926ECM9_9FIRM</name>
<comment type="caution">
    <text evidence="1">The sequence shown here is derived from an EMBL/GenBank/DDBJ whole genome shotgun (WGS) entry which is preliminary data.</text>
</comment>